<dbReference type="Gene3D" id="2.120.10.30">
    <property type="entry name" value="TolB, C-terminal domain"/>
    <property type="match status" value="1"/>
</dbReference>
<dbReference type="InterPro" id="IPR013783">
    <property type="entry name" value="Ig-like_fold"/>
</dbReference>
<protein>
    <recommendedName>
        <fullName evidence="2">Fibronectin type-III domain-containing protein</fullName>
    </recommendedName>
</protein>
<dbReference type="Gene3D" id="2.60.40.1080">
    <property type="match status" value="1"/>
</dbReference>
<dbReference type="SUPFAM" id="SSF82171">
    <property type="entry name" value="DPP6 N-terminal domain-like"/>
    <property type="match status" value="2"/>
</dbReference>
<feature type="chain" id="PRO_5038483175" description="Fibronectin type-III domain-containing protein" evidence="1">
    <location>
        <begin position="24"/>
        <end position="1427"/>
    </location>
</feature>
<feature type="signal peptide" evidence="1">
    <location>
        <begin position="1"/>
        <end position="23"/>
    </location>
</feature>
<evidence type="ECO:0000259" key="2">
    <source>
        <dbReference type="PROSITE" id="PS50853"/>
    </source>
</evidence>
<keyword evidence="4" id="KW-1185">Reference proteome</keyword>
<dbReference type="SUPFAM" id="SSF49265">
    <property type="entry name" value="Fibronectin type III"/>
    <property type="match status" value="1"/>
</dbReference>
<dbReference type="InterPro" id="IPR011042">
    <property type="entry name" value="6-blade_b-propeller_TolB-like"/>
</dbReference>
<name>A0A845LBM3_HELGE</name>
<dbReference type="EMBL" id="WXEX01000013">
    <property type="protein sequence ID" value="MZP44197.1"/>
    <property type="molecule type" value="Genomic_DNA"/>
</dbReference>
<dbReference type="InterPro" id="IPR008964">
    <property type="entry name" value="Invasin/intimin_cell_adhesion"/>
</dbReference>
<dbReference type="OrthoDB" id="9775889at2"/>
<reference evidence="3 4" key="1">
    <citation type="submission" date="2020-01" db="EMBL/GenBank/DDBJ databases">
        <title>Whole genome sequence of Heliobacterium gestii DSM 11169.</title>
        <authorList>
            <person name="Kyndt J.A."/>
            <person name="Meyer T.E."/>
        </authorList>
    </citation>
    <scope>NUCLEOTIDE SEQUENCE [LARGE SCALE GENOMIC DNA]</scope>
    <source>
        <strain evidence="3 4">DSM 11169</strain>
    </source>
</reference>
<dbReference type="Gene3D" id="2.60.40.10">
    <property type="entry name" value="Immunoglobulins"/>
    <property type="match status" value="1"/>
</dbReference>
<dbReference type="SMART" id="SM00635">
    <property type="entry name" value="BID_2"/>
    <property type="match status" value="1"/>
</dbReference>
<dbReference type="Proteomes" id="UP000471031">
    <property type="component" value="Unassembled WGS sequence"/>
</dbReference>
<dbReference type="InterPro" id="IPR003961">
    <property type="entry name" value="FN3_dom"/>
</dbReference>
<proteinExistence type="predicted"/>
<dbReference type="SMART" id="SM00060">
    <property type="entry name" value="FN3"/>
    <property type="match status" value="1"/>
</dbReference>
<comment type="caution">
    <text evidence="3">The sequence shown here is derived from an EMBL/GenBank/DDBJ whole genome shotgun (WGS) entry which is preliminary data.</text>
</comment>
<dbReference type="RefSeq" id="WP_161262766.1">
    <property type="nucleotide sequence ID" value="NZ_JAFBDC010000012.1"/>
</dbReference>
<evidence type="ECO:0000313" key="4">
    <source>
        <dbReference type="Proteomes" id="UP000471031"/>
    </source>
</evidence>
<dbReference type="PROSITE" id="PS50853">
    <property type="entry name" value="FN3"/>
    <property type="match status" value="1"/>
</dbReference>
<sequence length="1427" mass="151259">MKKKHFASLTVGLSVLLSLLSLAGLCPTGFAQDSEQLPVGYRASETASPNGDIAIEVKDGENWVYAVKIPFDQYLRAGRANLAALLPDPKAPVSIRLTKHGGGSAHLDAAQLGGLSPSATTSPNSLALKKLSQQDDDVLELPENGLEVTFPAGRSDSIIAISGRIETATISKTPFQFPLENTYREMTVDSAFYAYNMGSVKGRLTVDGDISEVDQSAPFIKEYVTPGSGHPPGYTYAWVMNDEQNLYVAIDFTPDNTMDGDKDYTKVYVKTPAGLKAYKVSVPEATWGRPGFVYTDKVAYQHKVYEFAIPFSEIGVDPEQREIQLAFAAYGTATPGDRMPAIAYDPQANRYLSLYTNIGYSGQKLVGNLIDAQGALVNGAGFPISEAIGFPDPNDESVSVVRGVYGVDTPSFLAAWPSYINDENGFKNVIASQFIRASDGSPLGNTTVVTDVYAIPTDQHAAVAYDPINHRYLVVWEDDRDQPAGYRSYDIYGQLLNGDGTLRGGNFVICNNGDQDDVYMTANQYDPVVAFDSQNEKYLVVWQDFRSFHHNDIYGQFVNADGALAGPASAINMPISTSAEEKYDPALAYDDMNHRFLVVWQQGDYGSQDIYGKLISVSSSSPPASLPDLPISTAPNNQSNPAVAFNSTDQKFLVVWSDERNTSTNQDIYGQLVNADGSLDPAGGSSAANRVIQATTEREVGASVAYNPHDNNFLVAYTDSGTSLYSLEYTQFPPPPSDLQVVSLSSDGMQGDDSCQNPCASADGRYVAFSSSADNLVSGDTNNSRDVFLRDRQTGETIRVSVSSEGVQGDGDSDYPSISADGNRVVYRSYATNLVSGDSNNKSDIFLYDKLSGHTTRVSVSTTGAQADGDSDDPVISADGKRVAFDSPATNLVAGDTNGVCDVYVRDLVNGETGRVSVASGGAQSDGNSSCPSINADGRFVTYSSDATNLVAGDNNAAGDVFLHDRQTGATTLVSVASDGSQGNRGSRSGSRINADGRFVAFDSEATNLVSGDTNEQGDVFVRDVLNGVTTRVNVASNGAQGDTYSFVRSISPDGRYVTFDSGATTLVTGNTNGYLNSFVHDRQTGETTCISKTPSGGLGDGSSADPVIVANGNVVFSSGATNLAPGDSNSWDDILMYTGPLFSARNDDSAPVWSGGELTVTDINETSVKITWPAASDNVGVTNYRLYKNGLVENTVANTGEATITNLLPGSVYTFAVQAGDAAGNWSVAGPQKQAQKGFGLRAGTLDSYAYAIGPGDAHQTGLTAKYNDGSSLDKSQVATYSSSNPAVASVDASGRVIAHEQGTALIRAEYGGKSVAAFVAVGPARAYRFTVNPSSVSVTGGHIHVPVYVTGASAESAPAKALFTLLADGVPVSTTQQDIAGNGMANVSFDQVAYQQDKAYLVRVLIWDSGETMHPQAWPLTIPVP</sequence>
<keyword evidence="1" id="KW-0732">Signal</keyword>
<dbReference type="Pfam" id="PF07676">
    <property type="entry name" value="PD40"/>
    <property type="match status" value="1"/>
</dbReference>
<dbReference type="InterPro" id="IPR003343">
    <property type="entry name" value="Big_2"/>
</dbReference>
<evidence type="ECO:0000256" key="1">
    <source>
        <dbReference type="SAM" id="SignalP"/>
    </source>
</evidence>
<dbReference type="InterPro" id="IPR011659">
    <property type="entry name" value="WD40"/>
</dbReference>
<gene>
    <name evidence="3" type="ORF">GTO89_14255</name>
</gene>
<accession>A0A845LBM3</accession>
<feature type="domain" description="Fibronectin type-III" evidence="2">
    <location>
        <begin position="1155"/>
        <end position="1241"/>
    </location>
</feature>
<dbReference type="SUPFAM" id="SSF49373">
    <property type="entry name" value="Invasin/intimin cell-adhesion fragments"/>
    <property type="match status" value="1"/>
</dbReference>
<dbReference type="Gene3D" id="2.60.40.1190">
    <property type="match status" value="1"/>
</dbReference>
<dbReference type="Pfam" id="PF00041">
    <property type="entry name" value="fn3"/>
    <property type="match status" value="1"/>
</dbReference>
<organism evidence="3 4">
    <name type="scientific">Heliomicrobium gestii</name>
    <name type="common">Heliobacterium gestii</name>
    <dbReference type="NCBI Taxonomy" id="2699"/>
    <lineage>
        <taxon>Bacteria</taxon>
        <taxon>Bacillati</taxon>
        <taxon>Bacillota</taxon>
        <taxon>Clostridia</taxon>
        <taxon>Eubacteriales</taxon>
        <taxon>Heliobacteriaceae</taxon>
        <taxon>Heliomicrobium</taxon>
    </lineage>
</organism>
<dbReference type="InterPro" id="IPR036116">
    <property type="entry name" value="FN3_sf"/>
</dbReference>
<dbReference type="CDD" id="cd00063">
    <property type="entry name" value="FN3"/>
    <property type="match status" value="1"/>
</dbReference>
<evidence type="ECO:0000313" key="3">
    <source>
        <dbReference type="EMBL" id="MZP44197.1"/>
    </source>
</evidence>
<dbReference type="SUPFAM" id="SSF49344">
    <property type="entry name" value="CBD9-like"/>
    <property type="match status" value="1"/>
</dbReference>